<name>H3CJZ0_TETNG</name>
<dbReference type="SUPFAM" id="SSF49899">
    <property type="entry name" value="Concanavalin A-like lectins/glucanases"/>
    <property type="match status" value="6"/>
</dbReference>
<dbReference type="PANTHER" id="PTHR23282">
    <property type="entry name" value="APICAL ENDOSOMAL GLYCOPROTEIN PRECURSOR"/>
    <property type="match status" value="1"/>
</dbReference>
<keyword evidence="6" id="KW-1185">Reference proteome</keyword>
<dbReference type="InterPro" id="IPR013320">
    <property type="entry name" value="ConA-like_dom_sf"/>
</dbReference>
<dbReference type="PROSITE" id="PS50068">
    <property type="entry name" value="LDLRA_2"/>
    <property type="match status" value="3"/>
</dbReference>
<organism evidence="5 6">
    <name type="scientific">Tetraodon nigroviridis</name>
    <name type="common">Spotted green pufferfish</name>
    <name type="synonym">Chelonodon nigroviridis</name>
    <dbReference type="NCBI Taxonomy" id="99883"/>
    <lineage>
        <taxon>Eukaryota</taxon>
        <taxon>Metazoa</taxon>
        <taxon>Chordata</taxon>
        <taxon>Craniata</taxon>
        <taxon>Vertebrata</taxon>
        <taxon>Euteleostomi</taxon>
        <taxon>Actinopterygii</taxon>
        <taxon>Neopterygii</taxon>
        <taxon>Teleostei</taxon>
        <taxon>Neoteleostei</taxon>
        <taxon>Acanthomorphata</taxon>
        <taxon>Eupercaria</taxon>
        <taxon>Tetraodontiformes</taxon>
        <taxon>Tetradontoidea</taxon>
        <taxon>Tetraodontidae</taxon>
        <taxon>Tetraodon</taxon>
    </lineage>
</organism>
<dbReference type="Gene3D" id="2.60.120.200">
    <property type="match status" value="6"/>
</dbReference>
<evidence type="ECO:0000256" key="1">
    <source>
        <dbReference type="ARBA" id="ARBA00022737"/>
    </source>
</evidence>
<dbReference type="Proteomes" id="UP000007303">
    <property type="component" value="Unassembled WGS sequence"/>
</dbReference>
<dbReference type="PRINTS" id="PR00261">
    <property type="entry name" value="LDLRECEPTOR"/>
</dbReference>
<dbReference type="HOGENOM" id="CLU_008233_0_0_1"/>
<dbReference type="OMA" id="HLVCDNK"/>
<accession>H3CJZ0</accession>
<dbReference type="PANTHER" id="PTHR23282:SF140">
    <property type="entry name" value="MAM AND LDL-RECEPTOR CLASS A DOMAIN-CONTAINING PROTEIN 1"/>
    <property type="match status" value="1"/>
</dbReference>
<dbReference type="FunFam" id="2.60.120.200:FF:000182">
    <property type="entry name" value="MAM and LDL-receptor class A domain-containing protein 1"/>
    <property type="match status" value="1"/>
</dbReference>
<evidence type="ECO:0000313" key="6">
    <source>
        <dbReference type="Proteomes" id="UP000007303"/>
    </source>
</evidence>
<comment type="caution">
    <text evidence="3">Lacks conserved residue(s) required for the propagation of feature annotation.</text>
</comment>
<keyword evidence="2 3" id="KW-1015">Disulfide bond</keyword>
<dbReference type="GeneTree" id="ENSGT00940000165597"/>
<dbReference type="Pfam" id="PF00629">
    <property type="entry name" value="MAM"/>
    <property type="match status" value="6"/>
</dbReference>
<dbReference type="SMART" id="SM00137">
    <property type="entry name" value="MAM"/>
    <property type="match status" value="5"/>
</dbReference>
<dbReference type="InterPro" id="IPR036055">
    <property type="entry name" value="LDL_receptor-like_sf"/>
</dbReference>
<evidence type="ECO:0000256" key="3">
    <source>
        <dbReference type="PROSITE-ProRule" id="PRU00124"/>
    </source>
</evidence>
<evidence type="ECO:0000313" key="5">
    <source>
        <dbReference type="Ensembl" id="ENSTNIP00000008569.1"/>
    </source>
</evidence>
<evidence type="ECO:0000259" key="4">
    <source>
        <dbReference type="PROSITE" id="PS50060"/>
    </source>
</evidence>
<keyword evidence="1" id="KW-0677">Repeat</keyword>
<dbReference type="InterPro" id="IPR023415">
    <property type="entry name" value="LDLR_class-A_CS"/>
</dbReference>
<dbReference type="GO" id="GO:0016020">
    <property type="term" value="C:membrane"/>
    <property type="evidence" value="ECO:0007669"/>
    <property type="project" value="InterPro"/>
</dbReference>
<feature type="domain" description="MAM" evidence="4">
    <location>
        <begin position="56"/>
        <end position="220"/>
    </location>
</feature>
<reference evidence="6" key="1">
    <citation type="journal article" date="2004" name="Nature">
        <title>Genome duplication in the teleost fish Tetraodon nigroviridis reveals the early vertebrate proto-karyotype.</title>
        <authorList>
            <person name="Jaillon O."/>
            <person name="Aury J.-M."/>
            <person name="Brunet F."/>
            <person name="Petit J.-L."/>
            <person name="Stange-Thomann N."/>
            <person name="Mauceli E."/>
            <person name="Bouneau L."/>
            <person name="Fischer C."/>
            <person name="Ozouf-Costaz C."/>
            <person name="Bernot A."/>
            <person name="Nicaud S."/>
            <person name="Jaffe D."/>
            <person name="Fisher S."/>
            <person name="Lutfalla G."/>
            <person name="Dossat C."/>
            <person name="Segurens B."/>
            <person name="Dasilva C."/>
            <person name="Salanoubat M."/>
            <person name="Levy M."/>
            <person name="Boudet N."/>
            <person name="Castellano S."/>
            <person name="Anthouard V."/>
            <person name="Jubin C."/>
            <person name="Castelli V."/>
            <person name="Katinka M."/>
            <person name="Vacherie B."/>
            <person name="Biemont C."/>
            <person name="Skalli Z."/>
            <person name="Cattolico L."/>
            <person name="Poulain J."/>
            <person name="De Berardinis V."/>
            <person name="Cruaud C."/>
            <person name="Duprat S."/>
            <person name="Brottier P."/>
            <person name="Coutanceau J.-P."/>
            <person name="Gouzy J."/>
            <person name="Parra G."/>
            <person name="Lardier G."/>
            <person name="Chapple C."/>
            <person name="McKernan K.J."/>
            <person name="McEwan P."/>
            <person name="Bosak S."/>
            <person name="Kellis M."/>
            <person name="Volff J.-N."/>
            <person name="Guigo R."/>
            <person name="Zody M.C."/>
            <person name="Mesirov J."/>
            <person name="Lindblad-Toh K."/>
            <person name="Birren B."/>
            <person name="Nusbaum C."/>
            <person name="Kahn D."/>
            <person name="Robinson-Rechavi M."/>
            <person name="Laudet V."/>
            <person name="Schachter V."/>
            <person name="Quetier F."/>
            <person name="Saurin W."/>
            <person name="Scarpelli C."/>
            <person name="Wincker P."/>
            <person name="Lander E.S."/>
            <person name="Weissenbach J."/>
            <person name="Roest Crollius H."/>
        </authorList>
    </citation>
    <scope>NUCLEOTIDE SEQUENCE [LARGE SCALE GENOMIC DNA]</scope>
</reference>
<feature type="domain" description="MAM" evidence="4">
    <location>
        <begin position="267"/>
        <end position="437"/>
    </location>
</feature>
<reference evidence="5" key="3">
    <citation type="submission" date="2025-09" db="UniProtKB">
        <authorList>
            <consortium name="Ensembl"/>
        </authorList>
    </citation>
    <scope>IDENTIFICATION</scope>
</reference>
<evidence type="ECO:0000256" key="2">
    <source>
        <dbReference type="ARBA" id="ARBA00023157"/>
    </source>
</evidence>
<feature type="disulfide bond" evidence="3">
    <location>
        <begin position="484"/>
        <end position="499"/>
    </location>
</feature>
<feature type="disulfide bond" evidence="3">
    <location>
        <begin position="28"/>
        <end position="43"/>
    </location>
</feature>
<sequence>LPVSAELLPARLEFTCSQGWCVPPDHVCDFRNDCEDGHDEEYCDILCDEDSIGVATVCDFDDGSCGWFELTPGDGFDWVRGTSAEVPPHFYGYPPPLDHTTSSTEGHFMFILKNSSSLYPQAVLQGPWFRQSASGCTMTFWHYNSGISVGAANMNLRIKGDPNNTVIWRTLYDQGPQWKQTTVQLGRLTQPFQISLSKISLGVFDGVSALDDVTFSNCSMPPAVAHCPKQTHFHCTHSKACVESLRLCDLLDDCGDGSDEDGCSPELQCNFEEGLCSWTQEQSGGDVFDWTRIQGPTPTFNTGPWKDHTLGTISGHYLYIESSEPQQFKDTAVLLSRLFQPTVQRSKDPSSAHCVFRFHYHMFGSHVFCLAVYMRTTATGRGSVLWVQYGNQGNMWHRKTLYLSSSKPFQILIEGTVGDDFKGDIAIDDLSFLDCEPYEGNLPTVNHTIPTVTPPAPTIQPHSCPEGQFVCRTHGECVSYTKVCDFRPDCSDASDEFACVREQCTFEGGETCGWKTVDSSVVDAHAFRWSPNQGESTQGTPEGWYLCADSSNGGYGHITDLQTPVIASTGAQCILVFWYYMCQTEGFSGRCNFEFDMCSWRQGQHDDFDWLIKAGSTPTVGTGPSGDHTLRNSSGHYIYLESSFPQAVGDIAYISGPLLSRRSSQCKMRFYFHMSGDGIGTLSVFRRSQGHHHLLLKLSGDQGNYWQMGEVPLSDIWDFQVIFEGKVGRIPKGDICLDDITFSPGCLLASAPRDCSFEKGYCGWKSSQADNYDWKLGVGSVKSTQPPYDHTLMDGAGHFVSLEATPVGLKGDKAHMRSSVWKESSAICKLSFWYYISHKASGKIRVLIKMENDMWEAWSKSGNQGSRWNQAVVPLRNLRNFELIFEGIRSWDLSGGASLDDLEYLDCAPNHIFALPGACDFNMEDDQWEAACQLSQDSTDDFDWRIEHRSETGPQNDHSPVWCVQGGKGKFLYAHSAVQREGDIAKVTTRRLFPASIGRCHLRFWFYMHGSDRMGTLKVYTVGTSGSSLLMWAATGNHGRKWTYADVILSNTTPFRVTFQAEVGGDVWTDIALDDVSY</sequence>
<dbReference type="Pfam" id="PF00057">
    <property type="entry name" value="Ldl_recept_a"/>
    <property type="match status" value="3"/>
</dbReference>
<dbReference type="SMART" id="SM00192">
    <property type="entry name" value="LDLa"/>
    <property type="match status" value="3"/>
</dbReference>
<feature type="disulfide bond" evidence="3">
    <location>
        <begin position="16"/>
        <end position="34"/>
    </location>
</feature>
<dbReference type="FunCoup" id="H3CJZ0">
    <property type="interactions" value="647"/>
</dbReference>
<feature type="domain" description="MAM" evidence="4">
    <location>
        <begin position="589"/>
        <end position="748"/>
    </location>
</feature>
<dbReference type="SUPFAM" id="SSF57424">
    <property type="entry name" value="LDL receptor-like module"/>
    <property type="match status" value="3"/>
</dbReference>
<dbReference type="Ensembl" id="ENSTNIT00000008737.1">
    <property type="protein sequence ID" value="ENSTNIP00000008569.1"/>
    <property type="gene ID" value="ENSTNIG00000005846.1"/>
</dbReference>
<dbReference type="InterPro" id="IPR051560">
    <property type="entry name" value="MAM_domain-containing"/>
</dbReference>
<dbReference type="CDD" id="cd00112">
    <property type="entry name" value="LDLa"/>
    <property type="match status" value="3"/>
</dbReference>
<protein>
    <submittedName>
        <fullName evidence="5">MAM and LDL receptor class A domain containing 1</fullName>
    </submittedName>
</protein>
<feature type="disulfide bond" evidence="3">
    <location>
        <begin position="248"/>
        <end position="263"/>
    </location>
</feature>
<dbReference type="PROSITE" id="PS50060">
    <property type="entry name" value="MAM_2"/>
    <property type="match status" value="6"/>
</dbReference>
<dbReference type="InterPro" id="IPR000998">
    <property type="entry name" value="MAM_dom"/>
</dbReference>
<reference evidence="5" key="2">
    <citation type="submission" date="2025-08" db="UniProtKB">
        <authorList>
            <consortium name="Ensembl"/>
        </authorList>
    </citation>
    <scope>IDENTIFICATION</scope>
</reference>
<dbReference type="InterPro" id="IPR002172">
    <property type="entry name" value="LDrepeatLR_classA_rpt"/>
</dbReference>
<dbReference type="InParanoid" id="H3CJZ0"/>
<proteinExistence type="predicted"/>
<dbReference type="PROSITE" id="PS01209">
    <property type="entry name" value="LDLRA_1"/>
    <property type="match status" value="2"/>
</dbReference>
<dbReference type="Gene3D" id="4.10.400.10">
    <property type="entry name" value="Low-density Lipoprotein Receptor"/>
    <property type="match status" value="3"/>
</dbReference>
<feature type="domain" description="MAM" evidence="4">
    <location>
        <begin position="753"/>
        <end position="909"/>
    </location>
</feature>
<dbReference type="AlphaFoldDB" id="H3CJZ0"/>
<dbReference type="CDD" id="cd06263">
    <property type="entry name" value="MAM"/>
    <property type="match status" value="5"/>
</dbReference>
<feature type="domain" description="MAM" evidence="4">
    <location>
        <begin position="917"/>
        <end position="1078"/>
    </location>
</feature>
<feature type="domain" description="MAM" evidence="4">
    <location>
        <begin position="502"/>
        <end position="580"/>
    </location>
</feature>